<proteinExistence type="predicted"/>
<feature type="transmembrane region" description="Helical" evidence="1">
    <location>
        <begin position="276"/>
        <end position="295"/>
    </location>
</feature>
<reference evidence="2 3" key="1">
    <citation type="journal article" date="2009" name="Stand. Genomic Sci.">
        <title>Complete genome sequence of Pedobacter heparinus type strain (HIM 762-3).</title>
        <authorList>
            <person name="Han C."/>
            <person name="Spring S."/>
            <person name="Lapidus A."/>
            <person name="Del Rio T.G."/>
            <person name="Tice H."/>
            <person name="Copeland A."/>
            <person name="Cheng J.F."/>
            <person name="Lucas S."/>
            <person name="Chen F."/>
            <person name="Nolan M."/>
            <person name="Bruce D."/>
            <person name="Goodwin L."/>
            <person name="Pitluck S."/>
            <person name="Ivanova N."/>
            <person name="Mavromatis K."/>
            <person name="Mikhailova N."/>
            <person name="Pati A."/>
            <person name="Chen A."/>
            <person name="Palaniappan K."/>
            <person name="Land M."/>
            <person name="Hauser L."/>
            <person name="Chang Y.J."/>
            <person name="Jeffries C.C."/>
            <person name="Saunders E."/>
            <person name="Chertkov O."/>
            <person name="Brettin T."/>
            <person name="Goker M."/>
            <person name="Rohde M."/>
            <person name="Bristow J."/>
            <person name="Eisen J.A."/>
            <person name="Markowitz V."/>
            <person name="Hugenholtz P."/>
            <person name="Kyrpides N.C."/>
            <person name="Klenk H.P."/>
            <person name="Detter J.C."/>
        </authorList>
    </citation>
    <scope>NUCLEOTIDE SEQUENCE [LARGE SCALE GENOMIC DNA]</scope>
    <source>
        <strain evidence="3">ATCC 13125 / DSM 2366 / CIP 104194 / JCM 7457 / NBRC 12017 / NCIMB 9290 / NRRL B-14731 / HIM 762-3</strain>
    </source>
</reference>
<protein>
    <recommendedName>
        <fullName evidence="4">DoxX family protein</fullName>
    </recommendedName>
</protein>
<accession>C6XWZ4</accession>
<feature type="transmembrane region" description="Helical" evidence="1">
    <location>
        <begin position="172"/>
        <end position="191"/>
    </location>
</feature>
<feature type="transmembrane region" description="Helical" evidence="1">
    <location>
        <begin position="117"/>
        <end position="136"/>
    </location>
</feature>
<gene>
    <name evidence="2" type="ordered locus">Phep_2083</name>
</gene>
<keyword evidence="1" id="KW-1133">Transmembrane helix</keyword>
<dbReference type="Proteomes" id="UP000000852">
    <property type="component" value="Chromosome"/>
</dbReference>
<evidence type="ECO:0000256" key="1">
    <source>
        <dbReference type="SAM" id="Phobius"/>
    </source>
</evidence>
<keyword evidence="1" id="KW-0472">Membrane</keyword>
<dbReference type="EMBL" id="CP001681">
    <property type="protein sequence ID" value="ACU04288.1"/>
    <property type="molecule type" value="Genomic_DNA"/>
</dbReference>
<feature type="transmembrane region" description="Helical" evidence="1">
    <location>
        <begin position="223"/>
        <end position="247"/>
    </location>
</feature>
<dbReference type="eggNOG" id="ENOG502Z815">
    <property type="taxonomic scope" value="Bacteria"/>
</dbReference>
<dbReference type="HOGENOM" id="CLU_034653_0_0_10"/>
<evidence type="ECO:0000313" key="2">
    <source>
        <dbReference type="EMBL" id="ACU04288.1"/>
    </source>
</evidence>
<keyword evidence="3" id="KW-1185">Reference proteome</keyword>
<dbReference type="KEGG" id="phe:Phep_2083"/>
<feature type="transmembrane region" description="Helical" evidence="1">
    <location>
        <begin position="22"/>
        <end position="46"/>
    </location>
</feature>
<feature type="transmembrane region" description="Helical" evidence="1">
    <location>
        <begin position="198"/>
        <end position="217"/>
    </location>
</feature>
<dbReference type="AlphaFoldDB" id="C6XWZ4"/>
<dbReference type="OrthoDB" id="102112at2"/>
<organism evidence="2 3">
    <name type="scientific">Pedobacter heparinus (strain ATCC 13125 / DSM 2366 / CIP 104194 / JCM 7457 / NBRC 12017 / NCIMB 9290 / NRRL B-14731 / HIM 762-3)</name>
    <dbReference type="NCBI Taxonomy" id="485917"/>
    <lineage>
        <taxon>Bacteria</taxon>
        <taxon>Pseudomonadati</taxon>
        <taxon>Bacteroidota</taxon>
        <taxon>Sphingobacteriia</taxon>
        <taxon>Sphingobacteriales</taxon>
        <taxon>Sphingobacteriaceae</taxon>
        <taxon>Pedobacter</taxon>
    </lineage>
</organism>
<evidence type="ECO:0008006" key="4">
    <source>
        <dbReference type="Google" id="ProtNLM"/>
    </source>
</evidence>
<name>C6XWZ4_PEDHD</name>
<dbReference type="RefSeq" id="WP_015807901.1">
    <property type="nucleotide sequence ID" value="NC_013061.1"/>
</dbReference>
<keyword evidence="1" id="KW-0812">Transmembrane</keyword>
<dbReference type="STRING" id="485917.Phep_2083"/>
<feature type="transmembrane region" description="Helical" evidence="1">
    <location>
        <begin position="85"/>
        <end position="105"/>
    </location>
</feature>
<evidence type="ECO:0000313" key="3">
    <source>
        <dbReference type="Proteomes" id="UP000000852"/>
    </source>
</evidence>
<sequence length="493" mass="58111">MPTEEERAEIYSNAQWTTLEKLVFRVAFIFIGLFCIPLDTGFYQMIFNFDYAHLNYRDLTEVVAFFNPQFINIFSESGFFGLASYVNYPFILFIAIIGAVIWTSLDRSSKQYQVLYYWLRVLARYRVAYAGIGWGYKKLFIMQMPREYEGLWHTELIDFFAKRLYWEALSVVPRYEIFLGFAEFIGGFLLLFRRTTGIGAAITLVVFGNIAISNHAYDIGEQVPSAAMAMLSIFILWHDIPGIWSLIVKEQDARIVHYYPQFKIAWQKYSRLAIKYAFNFVFVVLFFIFEVYGYTHNDFYKIPNTPGIKGAAGFYEVSEFKLNHKVIPYHPEDSLRWHNVTFEDWSSISIKLANRPQDIEMFAAGSYPHRTEVYDGKWHFHWQGDIRRYGDPKKHKKKDRSKRDLNITWESSGMAGRHWYYYKAGTLNHILYLQNKNRTNRHLKQVLYYSRPSANRIILSGVNEFRDSIKVTLDRSTRKYPLLSGVENPEQAY</sequence>